<dbReference type="EMBL" id="SSOC01000001">
    <property type="protein sequence ID" value="THF67124.1"/>
    <property type="molecule type" value="Genomic_DNA"/>
</dbReference>
<feature type="compositionally biased region" description="Low complexity" evidence="1">
    <location>
        <begin position="66"/>
        <end position="79"/>
    </location>
</feature>
<keyword evidence="2" id="KW-1133">Transmembrane helix</keyword>
<reference evidence="5 6" key="1">
    <citation type="submission" date="2019-04" db="EMBL/GenBank/DDBJ databases">
        <title>Azoarcus nasutitermitis sp. nov. isolated from termite nest.</title>
        <authorList>
            <person name="Lin S.-Y."/>
            <person name="Hameed A."/>
            <person name="Hsu Y.-H."/>
            <person name="Young C.-C."/>
        </authorList>
    </citation>
    <scope>NUCLEOTIDE SEQUENCE [LARGE SCALE GENOMIC DNA]</scope>
    <source>
        <strain evidence="5 6">CC-YHH838</strain>
    </source>
</reference>
<dbReference type="Gene3D" id="3.55.50.30">
    <property type="match status" value="1"/>
</dbReference>
<dbReference type="Proteomes" id="UP000308430">
    <property type="component" value="Unassembled WGS sequence"/>
</dbReference>
<feature type="domain" description="FecR N-terminal" evidence="4">
    <location>
        <begin position="13"/>
        <end position="53"/>
    </location>
</feature>
<sequence length="343" mass="37956">MTAPAPSVELHETAAEWFLRRRDTPWTPDDEAAFADWLAADPAHRQAYTSLARTWDDLAHVQRPALAADTDAETADAPAGRYADTPRPSPGRRMRRLPRLFGGLPAPAIATACIALIVGGWFAWDNTPRYSAELATVHGQTEQLDLPDGSRIVVNMDSHLQVRYYPRRREIRLSHGEAFFHVEPGPERPFTVRTGSSEVRVVGTAFNVRAAPPRLVVKVLEGQVEVRADTSANRPPIRLAAQQGLVLDPVSRRYQTITLLADTIGDWRDGQLVFRRTRLAEVAEDLARYLGQPVNLHGDGIADLRVSGYAATRAPEAFLESLPDLLPVRVQRQDDGAYVIAGR</sequence>
<dbReference type="Pfam" id="PF04773">
    <property type="entry name" value="FecR"/>
    <property type="match status" value="1"/>
</dbReference>
<protein>
    <submittedName>
        <fullName evidence="5">DUF4880 domain-containing protein</fullName>
    </submittedName>
</protein>
<evidence type="ECO:0000256" key="1">
    <source>
        <dbReference type="SAM" id="MobiDB-lite"/>
    </source>
</evidence>
<evidence type="ECO:0000313" key="6">
    <source>
        <dbReference type="Proteomes" id="UP000308430"/>
    </source>
</evidence>
<dbReference type="RefSeq" id="WP_136346533.1">
    <property type="nucleotide sequence ID" value="NZ_SSOC01000001.1"/>
</dbReference>
<dbReference type="Gene3D" id="2.60.120.1440">
    <property type="match status" value="1"/>
</dbReference>
<dbReference type="InterPro" id="IPR032623">
    <property type="entry name" value="FecR_N"/>
</dbReference>
<organism evidence="5 6">
    <name type="scientific">Pseudothauera nasutitermitis</name>
    <dbReference type="NCBI Taxonomy" id="2565930"/>
    <lineage>
        <taxon>Bacteria</taxon>
        <taxon>Pseudomonadati</taxon>
        <taxon>Pseudomonadota</taxon>
        <taxon>Betaproteobacteria</taxon>
        <taxon>Rhodocyclales</taxon>
        <taxon>Zoogloeaceae</taxon>
        <taxon>Pseudothauera</taxon>
    </lineage>
</organism>
<dbReference type="PANTHER" id="PTHR30273:SF2">
    <property type="entry name" value="PROTEIN FECR"/>
    <property type="match status" value="1"/>
</dbReference>
<dbReference type="AlphaFoldDB" id="A0A4V3WCG7"/>
<accession>A0A4V3WCG7</accession>
<comment type="caution">
    <text evidence="5">The sequence shown here is derived from an EMBL/GenBank/DDBJ whole genome shotgun (WGS) entry which is preliminary data.</text>
</comment>
<dbReference type="PIRSF" id="PIRSF018266">
    <property type="entry name" value="FecR"/>
    <property type="match status" value="1"/>
</dbReference>
<dbReference type="GO" id="GO:0016989">
    <property type="term" value="F:sigma factor antagonist activity"/>
    <property type="evidence" value="ECO:0007669"/>
    <property type="project" value="TreeGrafter"/>
</dbReference>
<name>A0A4V3WCG7_9RHOO</name>
<evidence type="ECO:0000256" key="2">
    <source>
        <dbReference type="SAM" id="Phobius"/>
    </source>
</evidence>
<dbReference type="Pfam" id="PF16220">
    <property type="entry name" value="DUF4880"/>
    <property type="match status" value="1"/>
</dbReference>
<feature type="transmembrane region" description="Helical" evidence="2">
    <location>
        <begin position="100"/>
        <end position="124"/>
    </location>
</feature>
<keyword evidence="2" id="KW-0812">Transmembrane</keyword>
<evidence type="ECO:0000259" key="3">
    <source>
        <dbReference type="Pfam" id="PF04773"/>
    </source>
</evidence>
<evidence type="ECO:0000259" key="4">
    <source>
        <dbReference type="Pfam" id="PF16220"/>
    </source>
</evidence>
<feature type="domain" description="FecR protein" evidence="3">
    <location>
        <begin position="134"/>
        <end position="225"/>
    </location>
</feature>
<proteinExistence type="predicted"/>
<keyword evidence="2" id="KW-0472">Membrane</keyword>
<gene>
    <name evidence="5" type="ORF">E6C76_01680</name>
</gene>
<keyword evidence="6" id="KW-1185">Reference proteome</keyword>
<dbReference type="OrthoDB" id="8617634at2"/>
<dbReference type="InterPro" id="IPR012373">
    <property type="entry name" value="Ferrdict_sens_TM"/>
</dbReference>
<dbReference type="InterPro" id="IPR006860">
    <property type="entry name" value="FecR"/>
</dbReference>
<dbReference type="PANTHER" id="PTHR30273">
    <property type="entry name" value="PERIPLASMIC SIGNAL SENSOR AND SIGMA FACTOR ACTIVATOR FECR-RELATED"/>
    <property type="match status" value="1"/>
</dbReference>
<feature type="region of interest" description="Disordered" evidence="1">
    <location>
        <begin position="66"/>
        <end position="94"/>
    </location>
</feature>
<evidence type="ECO:0000313" key="5">
    <source>
        <dbReference type="EMBL" id="THF67124.1"/>
    </source>
</evidence>